<comment type="caution">
    <text evidence="11">The sequence shown here is derived from an EMBL/GenBank/DDBJ whole genome shotgun (WGS) entry which is preliminary data.</text>
</comment>
<dbReference type="GO" id="GO:0071978">
    <property type="term" value="P:bacterial-type flagellum-dependent swarming motility"/>
    <property type="evidence" value="ECO:0007669"/>
    <property type="project" value="TreeGrafter"/>
</dbReference>
<reference evidence="11 12" key="1">
    <citation type="submission" date="2017-03" db="EMBL/GenBank/DDBJ databases">
        <title>Genome sequence of Clostridium thermoalcaliphilum DSM 7309.</title>
        <authorList>
            <person name="Poehlein A."/>
            <person name="Daniel R."/>
        </authorList>
    </citation>
    <scope>NUCLEOTIDE SEQUENCE [LARGE SCALE GENOMIC DNA]</scope>
    <source>
        <strain evidence="11 12">DSM 7309</strain>
    </source>
</reference>
<organism evidence="11 12">
    <name type="scientific">Alkalithermobacter paradoxus</name>
    <dbReference type="NCBI Taxonomy" id="29349"/>
    <lineage>
        <taxon>Bacteria</taxon>
        <taxon>Bacillati</taxon>
        <taxon>Bacillota</taxon>
        <taxon>Clostridia</taxon>
        <taxon>Peptostreptococcales</taxon>
        <taxon>Tepidibacteraceae</taxon>
        <taxon>Alkalithermobacter</taxon>
    </lineage>
</organism>
<name>A0A1V4IAY6_9FIRM</name>
<accession>A0A1V4IAY6</accession>
<keyword evidence="12" id="KW-1185">Reference proteome</keyword>
<evidence type="ECO:0000256" key="10">
    <source>
        <dbReference type="RuleBase" id="RU364125"/>
    </source>
</evidence>
<dbReference type="PANTHER" id="PTHR35091:SF2">
    <property type="entry name" value="FLAGELLAR PROTEIN FLIL"/>
    <property type="match status" value="1"/>
</dbReference>
<dbReference type="InterPro" id="IPR005503">
    <property type="entry name" value="FliL"/>
</dbReference>
<keyword evidence="4 10" id="KW-1003">Cell membrane</keyword>
<dbReference type="Pfam" id="PF03748">
    <property type="entry name" value="FliL"/>
    <property type="match status" value="1"/>
</dbReference>
<keyword evidence="8 10" id="KW-1133">Transmembrane helix</keyword>
<dbReference type="EMBL" id="MZGW01000001">
    <property type="protein sequence ID" value="OPJ57096.1"/>
    <property type="molecule type" value="Genomic_DNA"/>
</dbReference>
<evidence type="ECO:0000256" key="9">
    <source>
        <dbReference type="ARBA" id="ARBA00023136"/>
    </source>
</evidence>
<evidence type="ECO:0000256" key="3">
    <source>
        <dbReference type="ARBA" id="ARBA00008281"/>
    </source>
</evidence>
<dbReference type="GO" id="GO:0009425">
    <property type="term" value="C:bacterial-type flagellum basal body"/>
    <property type="evidence" value="ECO:0007669"/>
    <property type="project" value="InterPro"/>
</dbReference>
<dbReference type="AlphaFoldDB" id="A0A1V4IAY6"/>
<dbReference type="GO" id="GO:0005886">
    <property type="term" value="C:plasma membrane"/>
    <property type="evidence" value="ECO:0007669"/>
    <property type="project" value="UniProtKB-SubCell"/>
</dbReference>
<evidence type="ECO:0000256" key="4">
    <source>
        <dbReference type="ARBA" id="ARBA00022475"/>
    </source>
</evidence>
<evidence type="ECO:0000256" key="5">
    <source>
        <dbReference type="ARBA" id="ARBA00022500"/>
    </source>
</evidence>
<dbReference type="Proteomes" id="UP000190140">
    <property type="component" value="Unassembled WGS sequence"/>
</dbReference>
<evidence type="ECO:0000256" key="2">
    <source>
        <dbReference type="ARBA" id="ARBA00004162"/>
    </source>
</evidence>
<protein>
    <recommendedName>
        <fullName evidence="10">Flagellar protein FliL</fullName>
    </recommendedName>
</protein>
<keyword evidence="6 10" id="KW-0812">Transmembrane</keyword>
<sequence>MSTKKIVIFSIVGFIISLAVFGATLYFTVFNKPSNGEANVKTYIYDVGEFSTNIGNTNNYFRGNITIETIDKNLPKEFADKNVLVRDTILRVIISQNPSEMVKVEGVDKLKKQLADELSKIMETDSITNIYFTNYIVQ</sequence>
<evidence type="ECO:0000256" key="1">
    <source>
        <dbReference type="ARBA" id="ARBA00002254"/>
    </source>
</evidence>
<comment type="similarity">
    <text evidence="3 10">Belongs to the FliL family.</text>
</comment>
<proteinExistence type="inferred from homology"/>
<dbReference type="PANTHER" id="PTHR35091">
    <property type="entry name" value="FLAGELLAR PROTEIN FLIL"/>
    <property type="match status" value="1"/>
</dbReference>
<gene>
    <name evidence="11" type="ORF">CLOTH_03790</name>
</gene>
<keyword evidence="11" id="KW-0966">Cell projection</keyword>
<dbReference type="GO" id="GO:0006935">
    <property type="term" value="P:chemotaxis"/>
    <property type="evidence" value="ECO:0007669"/>
    <property type="project" value="UniProtKB-KW"/>
</dbReference>
<evidence type="ECO:0000256" key="6">
    <source>
        <dbReference type="ARBA" id="ARBA00022692"/>
    </source>
</evidence>
<keyword evidence="9 10" id="KW-0472">Membrane</keyword>
<evidence type="ECO:0000256" key="7">
    <source>
        <dbReference type="ARBA" id="ARBA00022779"/>
    </source>
</evidence>
<keyword evidence="7 10" id="KW-0283">Flagellar rotation</keyword>
<keyword evidence="5 10" id="KW-0145">Chemotaxis</keyword>
<comment type="subcellular location">
    <subcellularLocation>
        <location evidence="2">Cell membrane</location>
        <topology evidence="2">Single-pass membrane protein</topology>
    </subcellularLocation>
</comment>
<comment type="function">
    <text evidence="1 10">Controls the rotational direction of flagella during chemotaxis.</text>
</comment>
<keyword evidence="11" id="KW-0969">Cilium</keyword>
<dbReference type="STRING" id="29349.CLOTH_03790"/>
<evidence type="ECO:0000313" key="12">
    <source>
        <dbReference type="Proteomes" id="UP000190140"/>
    </source>
</evidence>
<dbReference type="OrthoDB" id="166089at2"/>
<keyword evidence="11" id="KW-0282">Flagellum</keyword>
<feature type="transmembrane region" description="Helical" evidence="10">
    <location>
        <begin position="6"/>
        <end position="29"/>
    </location>
</feature>
<evidence type="ECO:0000313" key="11">
    <source>
        <dbReference type="EMBL" id="OPJ57096.1"/>
    </source>
</evidence>
<evidence type="ECO:0000256" key="8">
    <source>
        <dbReference type="ARBA" id="ARBA00022989"/>
    </source>
</evidence>
<dbReference type="RefSeq" id="WP_079410690.1">
    <property type="nucleotide sequence ID" value="NZ_MZGW01000001.1"/>
</dbReference>